<dbReference type="EMBL" id="ANOG01000493">
    <property type="protein sequence ID" value="EMI19667.1"/>
    <property type="molecule type" value="Genomic_DNA"/>
</dbReference>
<gene>
    <name evidence="1" type="ORF">RMSM_03406</name>
</gene>
<organism evidence="1 2">
    <name type="scientific">Rhodopirellula maiorica SM1</name>
    <dbReference type="NCBI Taxonomy" id="1265738"/>
    <lineage>
        <taxon>Bacteria</taxon>
        <taxon>Pseudomonadati</taxon>
        <taxon>Planctomycetota</taxon>
        <taxon>Planctomycetia</taxon>
        <taxon>Pirellulales</taxon>
        <taxon>Pirellulaceae</taxon>
        <taxon>Novipirellula</taxon>
    </lineage>
</organism>
<dbReference type="AlphaFoldDB" id="M5RW92"/>
<comment type="caution">
    <text evidence="1">The sequence shown here is derived from an EMBL/GenBank/DDBJ whole genome shotgun (WGS) entry which is preliminary data.</text>
</comment>
<name>M5RW92_9BACT</name>
<accession>M5RW92</accession>
<reference evidence="1 2" key="1">
    <citation type="journal article" date="2013" name="Mar. Genomics">
        <title>Expression of sulfatases in Rhodopirellula baltica and the diversity of sulfatases in the genus Rhodopirellula.</title>
        <authorList>
            <person name="Wegner C.E."/>
            <person name="Richter-Heitmann T."/>
            <person name="Klindworth A."/>
            <person name="Klockow C."/>
            <person name="Richter M."/>
            <person name="Achstetter T."/>
            <person name="Glockner F.O."/>
            <person name="Harder J."/>
        </authorList>
    </citation>
    <scope>NUCLEOTIDE SEQUENCE [LARGE SCALE GENOMIC DNA]</scope>
    <source>
        <strain evidence="1 2">SM1</strain>
    </source>
</reference>
<dbReference type="PATRIC" id="fig|1265738.3.peg.3399"/>
<protein>
    <submittedName>
        <fullName evidence="1">Uncharacterized protein</fullName>
    </submittedName>
</protein>
<keyword evidence="2" id="KW-1185">Reference proteome</keyword>
<sequence length="48" mass="5339">MPERTHSSTVGVDSCIPGDEPLIELARHSFRIRILLFIDSVALSKFAL</sequence>
<dbReference type="Proteomes" id="UP000011991">
    <property type="component" value="Unassembled WGS sequence"/>
</dbReference>
<proteinExistence type="predicted"/>
<evidence type="ECO:0000313" key="1">
    <source>
        <dbReference type="EMBL" id="EMI19667.1"/>
    </source>
</evidence>
<evidence type="ECO:0000313" key="2">
    <source>
        <dbReference type="Proteomes" id="UP000011991"/>
    </source>
</evidence>